<dbReference type="InterPro" id="IPR037053">
    <property type="entry name" value="Phage_tail_collar_dom_sf"/>
</dbReference>
<comment type="caution">
    <text evidence="1">The sequence shown here is derived from an EMBL/GenBank/DDBJ whole genome shotgun (WGS) entry which is preliminary data.</text>
</comment>
<accession>A0A7L4ZYR1</accession>
<name>A0A7L4ZYR1_9BACT</name>
<dbReference type="RefSeq" id="WP_151078766.1">
    <property type="nucleotide sequence ID" value="NZ_CP047647.1"/>
</dbReference>
<dbReference type="AlphaFoldDB" id="A0A7L4ZYR1"/>
<dbReference type="EMBL" id="VTWU01000003">
    <property type="protein sequence ID" value="KAA9333345.1"/>
    <property type="molecule type" value="Genomic_DNA"/>
</dbReference>
<organism evidence="1 2">
    <name type="scientific">Hymenobacter busanensis</name>
    <dbReference type="NCBI Taxonomy" id="2607656"/>
    <lineage>
        <taxon>Bacteria</taxon>
        <taxon>Pseudomonadati</taxon>
        <taxon>Bacteroidota</taxon>
        <taxon>Cytophagia</taxon>
        <taxon>Cytophagales</taxon>
        <taxon>Hymenobacteraceae</taxon>
        <taxon>Hymenobacter</taxon>
    </lineage>
</organism>
<dbReference type="SUPFAM" id="SSF88874">
    <property type="entry name" value="Receptor-binding domain of short tail fibre protein gp12"/>
    <property type="match status" value="1"/>
</dbReference>
<dbReference type="Proteomes" id="UP000326380">
    <property type="component" value="Unassembled WGS sequence"/>
</dbReference>
<evidence type="ECO:0000313" key="2">
    <source>
        <dbReference type="Proteomes" id="UP000326380"/>
    </source>
</evidence>
<reference evidence="1 2" key="1">
    <citation type="submission" date="2019-09" db="EMBL/GenBank/DDBJ databases">
        <title>Genome sequence of Hymenobacter sp. M3.</title>
        <authorList>
            <person name="Srinivasan S."/>
        </authorList>
    </citation>
    <scope>NUCLEOTIDE SEQUENCE [LARGE SCALE GENOMIC DNA]</scope>
    <source>
        <strain evidence="1 2">M3</strain>
    </source>
</reference>
<sequence length="178" mass="18705">MEPYIGEIRLAGFGFAPRGWMLCQGQTIAISQNQALYSLLGVTYGGDGIQTFKLPDLRGRIAVGTGRSWASSATYVAGQVGGTEGVALNPQQLPTHQHSLTGTLHTTGAPDNTSPLGNYMSKSENNQFGIGTANTTMAAGAVQGTTDNAGGSQPHENRQPFIAMNYMIAVQGVFPSRN</sequence>
<protein>
    <submittedName>
        <fullName evidence="1">Phage tail protein</fullName>
    </submittedName>
</protein>
<dbReference type="Pfam" id="PF07484">
    <property type="entry name" value="Collar"/>
    <property type="match status" value="1"/>
</dbReference>
<evidence type="ECO:0000313" key="1">
    <source>
        <dbReference type="EMBL" id="KAA9333345.1"/>
    </source>
</evidence>
<gene>
    <name evidence="1" type="ORF">F0P96_10265</name>
</gene>
<proteinExistence type="predicted"/>
<dbReference type="InterPro" id="IPR011083">
    <property type="entry name" value="Phage_tail_collar_dom"/>
</dbReference>
<keyword evidence="2" id="KW-1185">Reference proteome</keyword>
<dbReference type="Gene3D" id="3.90.1340.10">
    <property type="entry name" value="Phage tail collar domain"/>
    <property type="match status" value="1"/>
</dbReference>